<dbReference type="Proteomes" id="UP000306229">
    <property type="component" value="Chromosome"/>
</dbReference>
<dbReference type="OrthoDB" id="1111178at2"/>
<keyword evidence="2" id="KW-1185">Reference proteome</keyword>
<dbReference type="PROSITE" id="PS51257">
    <property type="entry name" value="PROKAR_LIPOPROTEIN"/>
    <property type="match status" value="1"/>
</dbReference>
<reference evidence="1 2" key="1">
    <citation type="submission" date="2019-05" db="EMBL/GenBank/DDBJ databases">
        <title>Algicella ahnfeltiae gen. nov., sp. nov., a novel marine bacterium of the family Flavobacteriaceae isolated from a red alga.</title>
        <authorList>
            <person name="Nedashkovskaya O.I."/>
            <person name="Kukhlevskiy A.D."/>
            <person name="Kim S.-G."/>
            <person name="Zhukova N.V."/>
            <person name="Mikhailov V.V."/>
        </authorList>
    </citation>
    <scope>NUCLEOTIDE SEQUENCE [LARGE SCALE GENOMIC DNA]</scope>
    <source>
        <strain evidence="1 2">10Alg115</strain>
    </source>
</reference>
<dbReference type="AlphaFoldDB" id="A0A5B7TW93"/>
<sequence length="516" mass="57191">MRLLYSVLIALIILGISSCRKDFGTIVSSGNLEFSVDTVLLNRVFDDISSSTQTFKVYNRSNEAITIPTIKLGRGDNSFYRLNVDGVPGKSFENIDILANDSIYVFVEATVDFEQITDTEFFYRDSVVFQSEAIEQDVKLEALVLDVNLIKPDRTEQPDGSFVYETIILGQNTDGDLLGVRGTTLSGNNTFTNTKPYLIYGYVGVAENTTLTIDAGATLYFHDNSGIVVGKNATLNVNGAFENEVLFEDDRLEPEFEDTSGQWGTIWLRAGSKNNSINYAIIKNSVIGVIADSIGNANPTLTIKNTQIYNTSNYGILGRETNILGENIVIGNSGQSTLACTVGGTYNFKHCTFANYWRSGFRQYPSVLVNNFFSYYDESNTEVIETRNLYAANFTNCIIDGNQDVEFVLNKVEGADFNFNVKNSMLKFNTTNTEVLDNPLFDFTNASLYQNVIRNGNLDFKDTQENELIIGEASEAIGNADVNAALQVPNDILNVSRTASPDIGAYQHIIFEEEEN</sequence>
<protein>
    <recommendedName>
        <fullName evidence="3">Right-handed parallel beta-helix repeat-containing protein</fullName>
    </recommendedName>
</protein>
<gene>
    <name evidence="1" type="ORF">FF125_15960</name>
</gene>
<evidence type="ECO:0008006" key="3">
    <source>
        <dbReference type="Google" id="ProtNLM"/>
    </source>
</evidence>
<dbReference type="KEGG" id="fbe:FF125_15960"/>
<accession>A0A5B7TW93</accession>
<evidence type="ECO:0000313" key="2">
    <source>
        <dbReference type="Proteomes" id="UP000306229"/>
    </source>
</evidence>
<dbReference type="EMBL" id="CP040749">
    <property type="protein sequence ID" value="QCX41089.1"/>
    <property type="molecule type" value="Genomic_DNA"/>
</dbReference>
<proteinExistence type="predicted"/>
<evidence type="ECO:0000313" key="1">
    <source>
        <dbReference type="EMBL" id="QCX41089.1"/>
    </source>
</evidence>
<organism evidence="1 2">
    <name type="scientific">Aureibaculum algae</name>
    <dbReference type="NCBI Taxonomy" id="2584122"/>
    <lineage>
        <taxon>Bacteria</taxon>
        <taxon>Pseudomonadati</taxon>
        <taxon>Bacteroidota</taxon>
        <taxon>Flavobacteriia</taxon>
        <taxon>Flavobacteriales</taxon>
        <taxon>Flavobacteriaceae</taxon>
        <taxon>Aureibaculum</taxon>
    </lineage>
</organism>
<name>A0A5B7TW93_9FLAO</name>